<dbReference type="Pfam" id="PF04324">
    <property type="entry name" value="Fer2_BFD"/>
    <property type="match status" value="1"/>
</dbReference>
<evidence type="ECO:0000313" key="6">
    <source>
        <dbReference type="Proteomes" id="UP000509623"/>
    </source>
</evidence>
<dbReference type="EMBL" id="CP046161">
    <property type="protein sequence ID" value="QKO30380.1"/>
    <property type="molecule type" value="Genomic_DNA"/>
</dbReference>
<dbReference type="Gene3D" id="3.30.9.10">
    <property type="entry name" value="D-Amino Acid Oxidase, subunit A, domain 2"/>
    <property type="match status" value="1"/>
</dbReference>
<dbReference type="InterPro" id="IPR036188">
    <property type="entry name" value="FAD/NAD-bd_sf"/>
</dbReference>
<dbReference type="Pfam" id="PF01266">
    <property type="entry name" value="DAO"/>
    <property type="match status" value="1"/>
</dbReference>
<dbReference type="AlphaFoldDB" id="A0A859DND3"/>
<reference evidence="5 6" key="1">
    <citation type="submission" date="2019-11" db="EMBL/GenBank/DDBJ databases">
        <authorList>
            <person name="Ren C."/>
            <person name="Wang H."/>
            <person name="Xu Y."/>
        </authorList>
    </citation>
    <scope>NUCLEOTIDE SEQUENCE [LARGE SCALE GENOMIC DNA]</scope>
    <source>
        <strain evidence="6">JNU-WLY1368</strain>
        <strain evidence="3 5">LBM 19010</strain>
    </source>
</reference>
<accession>A0A859DND3</accession>
<evidence type="ECO:0000259" key="1">
    <source>
        <dbReference type="Pfam" id="PF01266"/>
    </source>
</evidence>
<gene>
    <name evidence="3" type="ORF">GJQ69_00065</name>
    <name evidence="4" type="ORF">GKP14_04715</name>
</gene>
<dbReference type="InterPro" id="IPR041854">
    <property type="entry name" value="BFD-like_2Fe2S-bd_dom_sf"/>
</dbReference>
<name>A0A859DND3_9FIRM</name>
<keyword evidence="6" id="KW-1185">Reference proteome</keyword>
<dbReference type="KEGG" id="clf:GJQ69_00065"/>
<dbReference type="Gene3D" id="1.10.10.1100">
    <property type="entry name" value="BFD-like [2Fe-2S]-binding domain"/>
    <property type="match status" value="1"/>
</dbReference>
<dbReference type="Proteomes" id="UP000501316">
    <property type="component" value="Chromosome"/>
</dbReference>
<dbReference type="CDD" id="cd19946">
    <property type="entry name" value="GlpA-like_Fer2_BFD-like"/>
    <property type="match status" value="1"/>
</dbReference>
<evidence type="ECO:0000313" key="5">
    <source>
        <dbReference type="Proteomes" id="UP000501316"/>
    </source>
</evidence>
<evidence type="ECO:0000313" key="3">
    <source>
        <dbReference type="EMBL" id="QKN23014.1"/>
    </source>
</evidence>
<reference evidence="4" key="3">
    <citation type="journal article" date="2022" name="Int. J. Syst. Evol. Microbiol.">
        <title>Caproicibacterium lactatifermentans sp. nov., isolated from pit clay used for the production of Chinese strong aroma-type liquor.</title>
        <authorList>
            <person name="Wang H."/>
            <person name="Gu Y."/>
            <person name="Zhao D."/>
            <person name="Qiao Z."/>
            <person name="Zheng J."/>
            <person name="Gao J."/>
            <person name="Ren C."/>
            <person name="Xu Y."/>
        </authorList>
    </citation>
    <scope>NUCLEOTIDE SEQUENCE</scope>
    <source>
        <strain evidence="4">JNU-WLY1368</strain>
    </source>
</reference>
<dbReference type="PANTHER" id="PTHR42720:SF1">
    <property type="entry name" value="GLYCEROL 3-PHOSPHATE OXIDASE"/>
    <property type="match status" value="1"/>
</dbReference>
<dbReference type="EMBL" id="CP046051">
    <property type="protein sequence ID" value="QKN23014.1"/>
    <property type="molecule type" value="Genomic_DNA"/>
</dbReference>
<protein>
    <submittedName>
        <fullName evidence="3">FAD-dependent oxidoreductase</fullName>
    </submittedName>
</protein>
<evidence type="ECO:0000259" key="2">
    <source>
        <dbReference type="Pfam" id="PF04324"/>
    </source>
</evidence>
<dbReference type="Proteomes" id="UP000509623">
    <property type="component" value="Chromosome"/>
</dbReference>
<dbReference type="InterPro" id="IPR052745">
    <property type="entry name" value="G3P_Oxidase/Oxidoreductase"/>
</dbReference>
<dbReference type="InterPro" id="IPR007419">
    <property type="entry name" value="BFD-like_2Fe2S-bd_dom"/>
</dbReference>
<reference evidence="4" key="2">
    <citation type="journal article" date="2021" name="Appl. Environ. Microbiol.">
        <title>Adaptability of a Caproate-Producing Bacterium Contributes to Its Dominance in an Anaerobic Fermentation System.</title>
        <authorList>
            <person name="Wang H."/>
            <person name="Gu Y."/>
            <person name="Zhou W."/>
            <person name="Zhao D."/>
            <person name="Qiao Z."/>
            <person name="Zheng J."/>
            <person name="Gao J."/>
            <person name="Chen X."/>
            <person name="Ren C."/>
            <person name="Xu Y."/>
        </authorList>
    </citation>
    <scope>NUCLEOTIDE SEQUENCE</scope>
    <source>
        <strain evidence="4">JNU-WLY1368</strain>
    </source>
</reference>
<proteinExistence type="predicted"/>
<dbReference type="Gene3D" id="3.50.50.60">
    <property type="entry name" value="FAD/NAD(P)-binding domain"/>
    <property type="match status" value="1"/>
</dbReference>
<feature type="domain" description="BFD-like [2Fe-2S]-binding" evidence="2">
    <location>
        <begin position="396"/>
        <end position="448"/>
    </location>
</feature>
<dbReference type="RefSeq" id="WP_086034827.1">
    <property type="nucleotide sequence ID" value="NZ_CP046051.1"/>
</dbReference>
<dbReference type="InterPro" id="IPR006076">
    <property type="entry name" value="FAD-dep_OxRdtase"/>
</dbReference>
<evidence type="ECO:0000313" key="4">
    <source>
        <dbReference type="EMBL" id="QKO30380.1"/>
    </source>
</evidence>
<dbReference type="PANTHER" id="PTHR42720">
    <property type="entry name" value="GLYCEROL-3-PHOSPHATE DEHYDROGENASE"/>
    <property type="match status" value="1"/>
</dbReference>
<organism evidence="3 5">
    <name type="scientific">Caproicibacterium lactatifermentans</name>
    <dbReference type="NCBI Taxonomy" id="2666138"/>
    <lineage>
        <taxon>Bacteria</taxon>
        <taxon>Bacillati</taxon>
        <taxon>Bacillota</taxon>
        <taxon>Clostridia</taxon>
        <taxon>Eubacteriales</taxon>
        <taxon>Oscillospiraceae</taxon>
        <taxon>Caproicibacterium</taxon>
    </lineage>
</organism>
<dbReference type="SUPFAM" id="SSF54373">
    <property type="entry name" value="FAD-linked reductases, C-terminal domain"/>
    <property type="match status" value="1"/>
</dbReference>
<sequence length="481" mass="52397">MYDAAIIGCGVVGAAAAYVLSHYDLNVVVLEAENDVAEGATKANSAILHAGFDPEPGTRMAQLNVKGIALAKKICSRLDVPYRVCGSMVLALSPEDLPRLRHLYENGLANGVPDMQLLSAQETLQKEPNLSKQVLGALWAPSAGIVSPWEYALAMIEVAVRNGTKLLRRSPVSAIRKKDGVFSLTVPGGTIESRYVINAAGVYSEKIHNLICQPRFHILPTRGEYYVLDKNEGNLVHSTIFQCPGKFGKGVLVTPTVDGNLLIGPNAEEVEEENRSCTAAGLHFVEESARRSVPGFQLGDAVRSFAGVRANVDTDDFIIGEAPDVPNFIDLAGIKSPGLSSAAAIGQEVVKILRDKHDLPDRKKEYRDGRRHIRFRQLSPEGKKRLVQEYPAYGRIICRCETVTEGEILQAIHSEVPAWTIDGVKRRCNAGMGRCQGGFCGPRVLELLCRELHMDPLQVQQDRDGSYVLACETKQGGNPHV</sequence>
<dbReference type="SUPFAM" id="SSF51905">
    <property type="entry name" value="FAD/NAD(P)-binding domain"/>
    <property type="match status" value="1"/>
</dbReference>
<feature type="domain" description="FAD dependent oxidoreductase" evidence="1">
    <location>
        <begin position="3"/>
        <end position="350"/>
    </location>
</feature>